<dbReference type="CDD" id="cd01561">
    <property type="entry name" value="CBS_like"/>
    <property type="match status" value="1"/>
</dbReference>
<sequence length="347" mass="38194">MISAIGNTPLVKLKLNNKMDEGNVFGKLEMLNPFGMKDRVAKRIILKAKETGILKPNAPIIESSSGTMACGVALVGKALNHEVHIVTDPRIDIITKAKLISLGCKLHIVEKMDNKGWQGARLTKLNSLLERYPNAFWPRQYENPDNPLAYDELVQEVVHDIGKIDILVCSVGSGGSISGIARGLKVKNKNLKVVAVDAVGSVIFGQPDYPRRLQGGLGNSLVAPNVDFSIIDEVHWLSDKEAFSATLQLANSEQIFAGNSSGSVYAVARWLSKQSDNRVNILAVFPDRGDRYVHTIFNEDYREKNGIQNIGLPLDPKFVSYGTTVSSWSYSNLKEVKSNDKKKVIIH</sequence>
<dbReference type="Pfam" id="PF00291">
    <property type="entry name" value="PALP"/>
    <property type="match status" value="1"/>
</dbReference>
<reference evidence="4 5" key="1">
    <citation type="submission" date="2017-09" db="EMBL/GenBank/DDBJ databases">
        <title>Large-scale bioinformatics analysis of Bacillus genomes uncovers conserved roles of natural products in bacterial physiology.</title>
        <authorList>
            <consortium name="Agbiome Team Llc"/>
            <person name="Bleich R.M."/>
            <person name="Grubbs K.J."/>
            <person name="Santa Maria K.C."/>
            <person name="Allen S.E."/>
            <person name="Farag S."/>
            <person name="Shank E.A."/>
            <person name="Bowers A."/>
        </authorList>
    </citation>
    <scope>NUCLEOTIDE SEQUENCE [LARGE SCALE GENOMIC DNA]</scope>
    <source>
        <strain evidence="4 5">AFS009893</strain>
    </source>
</reference>
<name>A0A2C3VLZ5_9BACI</name>
<evidence type="ECO:0000256" key="2">
    <source>
        <dbReference type="ARBA" id="ARBA00022898"/>
    </source>
</evidence>
<dbReference type="EMBL" id="NUDP01000062">
    <property type="protein sequence ID" value="PEM67649.1"/>
    <property type="molecule type" value="Genomic_DNA"/>
</dbReference>
<accession>A0A2C3VLZ5</accession>
<dbReference type="InterPro" id="IPR050214">
    <property type="entry name" value="Cys_Synth/Cystath_Beta-Synth"/>
</dbReference>
<dbReference type="Proteomes" id="UP000219775">
    <property type="component" value="Unassembled WGS sequence"/>
</dbReference>
<dbReference type="PANTHER" id="PTHR10314">
    <property type="entry name" value="CYSTATHIONINE BETA-SYNTHASE"/>
    <property type="match status" value="1"/>
</dbReference>
<dbReference type="GO" id="GO:1901605">
    <property type="term" value="P:alpha-amino acid metabolic process"/>
    <property type="evidence" value="ECO:0007669"/>
    <property type="project" value="UniProtKB-ARBA"/>
</dbReference>
<comment type="cofactor">
    <cofactor evidence="1">
        <name>pyridoxal 5'-phosphate</name>
        <dbReference type="ChEBI" id="CHEBI:597326"/>
    </cofactor>
</comment>
<organism evidence="4 5">
    <name type="scientific">Bacillus pseudomycoides</name>
    <dbReference type="NCBI Taxonomy" id="64104"/>
    <lineage>
        <taxon>Bacteria</taxon>
        <taxon>Bacillati</taxon>
        <taxon>Bacillota</taxon>
        <taxon>Bacilli</taxon>
        <taxon>Bacillales</taxon>
        <taxon>Bacillaceae</taxon>
        <taxon>Bacillus</taxon>
        <taxon>Bacillus cereus group</taxon>
    </lineage>
</organism>
<evidence type="ECO:0000313" key="4">
    <source>
        <dbReference type="EMBL" id="PEM67649.1"/>
    </source>
</evidence>
<gene>
    <name evidence="4" type="ORF">CN613_17560</name>
</gene>
<protein>
    <submittedName>
        <fullName evidence="4">Pyridoxal-5'-phosphate-dependent protein</fullName>
    </submittedName>
</protein>
<dbReference type="Gene3D" id="3.40.50.1100">
    <property type="match status" value="2"/>
</dbReference>
<dbReference type="RefSeq" id="WP_097848340.1">
    <property type="nucleotide sequence ID" value="NZ_NUAS01000064.1"/>
</dbReference>
<dbReference type="SUPFAM" id="SSF53686">
    <property type="entry name" value="Tryptophan synthase beta subunit-like PLP-dependent enzymes"/>
    <property type="match status" value="1"/>
</dbReference>
<keyword evidence="2" id="KW-0663">Pyridoxal phosphate</keyword>
<evidence type="ECO:0000256" key="1">
    <source>
        <dbReference type="ARBA" id="ARBA00001933"/>
    </source>
</evidence>
<evidence type="ECO:0000313" key="5">
    <source>
        <dbReference type="Proteomes" id="UP000219775"/>
    </source>
</evidence>
<proteinExistence type="predicted"/>
<dbReference type="InterPro" id="IPR036052">
    <property type="entry name" value="TrpB-like_PALP_sf"/>
</dbReference>
<dbReference type="InterPro" id="IPR001926">
    <property type="entry name" value="TrpB-like_PALP"/>
</dbReference>
<comment type="caution">
    <text evidence="4">The sequence shown here is derived from an EMBL/GenBank/DDBJ whole genome shotgun (WGS) entry which is preliminary data.</text>
</comment>
<dbReference type="AlphaFoldDB" id="A0A2C3VLZ5"/>
<feature type="domain" description="Tryptophan synthase beta chain-like PALP" evidence="3">
    <location>
        <begin position="4"/>
        <end position="287"/>
    </location>
</feature>
<evidence type="ECO:0000259" key="3">
    <source>
        <dbReference type="Pfam" id="PF00291"/>
    </source>
</evidence>